<feature type="transmembrane region" description="Helical" evidence="6">
    <location>
        <begin position="34"/>
        <end position="52"/>
    </location>
</feature>
<evidence type="ECO:0000256" key="4">
    <source>
        <dbReference type="ARBA" id="ARBA00023315"/>
    </source>
</evidence>
<accession>A0ABN8BEY0</accession>
<keyword evidence="5" id="KW-0443">Lipid metabolism</keyword>
<comment type="domain">
    <text evidence="5">The HXXXXD motif is essential for acyltransferase activity and may constitute the binding site for the phosphate moiety of the glycerol-3-phosphate.</text>
</comment>
<comment type="pathway">
    <text evidence="1">Phospholipid metabolism; CDP-diacylglycerol biosynthesis; CDP-diacylglycerol from sn-glycerol 3-phosphate: step 2/3.</text>
</comment>
<evidence type="ECO:0000259" key="7">
    <source>
        <dbReference type="SMART" id="SM00563"/>
    </source>
</evidence>
<dbReference type="NCBIfam" id="TIGR00530">
    <property type="entry name" value="AGP_acyltrn"/>
    <property type="match status" value="1"/>
</dbReference>
<keyword evidence="6" id="KW-0472">Membrane</keyword>
<evidence type="ECO:0000313" key="9">
    <source>
        <dbReference type="Proteomes" id="UP001153292"/>
    </source>
</evidence>
<organism evidence="8 9">
    <name type="scientific">Chilo suppressalis</name>
    <name type="common">Asiatic rice borer moth</name>
    <dbReference type="NCBI Taxonomy" id="168631"/>
    <lineage>
        <taxon>Eukaryota</taxon>
        <taxon>Metazoa</taxon>
        <taxon>Ecdysozoa</taxon>
        <taxon>Arthropoda</taxon>
        <taxon>Hexapoda</taxon>
        <taxon>Insecta</taxon>
        <taxon>Pterygota</taxon>
        <taxon>Neoptera</taxon>
        <taxon>Endopterygota</taxon>
        <taxon>Lepidoptera</taxon>
        <taxon>Glossata</taxon>
        <taxon>Ditrysia</taxon>
        <taxon>Pyraloidea</taxon>
        <taxon>Crambidae</taxon>
        <taxon>Crambinae</taxon>
        <taxon>Chilo</taxon>
    </lineage>
</organism>
<evidence type="ECO:0000256" key="6">
    <source>
        <dbReference type="SAM" id="Phobius"/>
    </source>
</evidence>
<evidence type="ECO:0000313" key="8">
    <source>
        <dbReference type="EMBL" id="CAH0405877.1"/>
    </source>
</evidence>
<feature type="domain" description="Phospholipid/glycerol acyltransferase" evidence="7">
    <location>
        <begin position="94"/>
        <end position="212"/>
    </location>
</feature>
<comment type="similarity">
    <text evidence="2 5">Belongs to the 1-acyl-sn-glycerol-3-phosphate acyltransferase family.</text>
</comment>
<keyword evidence="5" id="KW-1208">Phospholipid metabolism</keyword>
<feature type="transmembrane region" description="Helical" evidence="6">
    <location>
        <begin position="6"/>
        <end position="22"/>
    </location>
</feature>
<evidence type="ECO:0000256" key="5">
    <source>
        <dbReference type="RuleBase" id="RU361267"/>
    </source>
</evidence>
<evidence type="ECO:0000256" key="3">
    <source>
        <dbReference type="ARBA" id="ARBA00022679"/>
    </source>
</evidence>
<dbReference type="InterPro" id="IPR004552">
    <property type="entry name" value="AGP_acyltrans"/>
</dbReference>
<feature type="transmembrane region" description="Helical" evidence="6">
    <location>
        <begin position="128"/>
        <end position="145"/>
    </location>
</feature>
<dbReference type="SMART" id="SM00563">
    <property type="entry name" value="PlsC"/>
    <property type="match status" value="2"/>
</dbReference>
<dbReference type="SUPFAM" id="SSF69593">
    <property type="entry name" value="Glycerol-3-phosphate (1)-acyltransferase"/>
    <property type="match status" value="2"/>
</dbReference>
<evidence type="ECO:0000256" key="2">
    <source>
        <dbReference type="ARBA" id="ARBA00008655"/>
    </source>
</evidence>
<dbReference type="Pfam" id="PF01553">
    <property type="entry name" value="Acyltransferase"/>
    <property type="match status" value="2"/>
</dbReference>
<keyword evidence="3 5" id="KW-0808">Transferase</keyword>
<proteinExistence type="inferred from homology"/>
<reference evidence="8" key="1">
    <citation type="submission" date="2021-12" db="EMBL/GenBank/DDBJ databases">
        <authorList>
            <person name="King R."/>
        </authorList>
    </citation>
    <scope>NUCLEOTIDE SEQUENCE</scope>
</reference>
<dbReference type="Proteomes" id="UP001153292">
    <property type="component" value="Chromosome 5"/>
</dbReference>
<dbReference type="CDD" id="cd07989">
    <property type="entry name" value="LPLAT_AGPAT-like"/>
    <property type="match status" value="2"/>
</dbReference>
<comment type="catalytic activity">
    <reaction evidence="5">
        <text>a 1-acyl-sn-glycero-3-phosphate + an acyl-CoA = a 1,2-diacyl-sn-glycero-3-phosphate + CoA</text>
        <dbReference type="Rhea" id="RHEA:19709"/>
        <dbReference type="ChEBI" id="CHEBI:57287"/>
        <dbReference type="ChEBI" id="CHEBI:57970"/>
        <dbReference type="ChEBI" id="CHEBI:58342"/>
        <dbReference type="ChEBI" id="CHEBI:58608"/>
        <dbReference type="EC" id="2.3.1.51"/>
    </reaction>
</comment>
<dbReference type="EMBL" id="OU963898">
    <property type="protein sequence ID" value="CAH0405877.1"/>
    <property type="molecule type" value="Genomic_DNA"/>
</dbReference>
<keyword evidence="6" id="KW-0812">Transmembrane</keyword>
<keyword evidence="6" id="KW-1133">Transmembrane helix</keyword>
<keyword evidence="5" id="KW-0444">Lipid biosynthesis</keyword>
<feature type="domain" description="Phospholipid/glycerol acyltransferase" evidence="7">
    <location>
        <begin position="320"/>
        <end position="437"/>
    </location>
</feature>
<keyword evidence="4 5" id="KW-0012">Acyltransferase</keyword>
<feature type="transmembrane region" description="Helical" evidence="6">
    <location>
        <begin position="193"/>
        <end position="214"/>
    </location>
</feature>
<dbReference type="PANTHER" id="PTHR10434">
    <property type="entry name" value="1-ACYL-SN-GLYCEROL-3-PHOSPHATE ACYLTRANSFERASE"/>
    <property type="match status" value="1"/>
</dbReference>
<dbReference type="EC" id="2.3.1.51" evidence="5"/>
<dbReference type="PANTHER" id="PTHR10434:SF11">
    <property type="entry name" value="1-ACYL-SN-GLYCEROL-3-PHOSPHATE ACYLTRANSFERASE"/>
    <property type="match status" value="1"/>
</dbReference>
<name>A0ABN8BEY0_CHISP</name>
<gene>
    <name evidence="8" type="ORF">CHILSU_LOCUS9247</name>
</gene>
<keyword evidence="5" id="KW-0594">Phospholipid biosynthesis</keyword>
<evidence type="ECO:0000256" key="1">
    <source>
        <dbReference type="ARBA" id="ARBA00004728"/>
    </source>
</evidence>
<dbReference type="InterPro" id="IPR002123">
    <property type="entry name" value="Plipid/glycerol_acylTrfase"/>
</dbReference>
<protein>
    <recommendedName>
        <fullName evidence="5">1-acyl-sn-glycerol-3-phosphate acyltransferase</fullName>
        <ecNumber evidence="5">2.3.1.51</ecNumber>
    </recommendedName>
</protein>
<sequence>MWEKLFMIFACALTFLIRKIIQKEHNIYKFNFKFVLYYFYSSVCAFFVWPFFLFNPKSVHNARFGAWLIRPITTFFEIDWILRNGEILAEERGAIIVSNHQSSFDILGLFNIWHVVYKMTVVAKNELFYIWPFGLSAYLAGVVFIKRSDAKGAYRHLDIISNVLLKDKTKIWVFPEGTRNKDYNKMLPFKKGAFTMAVVAQVPIIPVVFSPYYFINKEKHFFDKGHIIIQCLEPISTKGLSLEDIPDLMDKVQQKMMVTYKELSKEVLDSLPTNYTLTENGRNLQNVKELAGIYEYLGQRVLGIQLTVRNSKVLLEDKPAVIVVNHQSSLEILLIFQIWRKLIRRIIGVSKSELLYLFPYGQTNYLLGTMFVNRKKGGLDDMERIGREVVREKARAFMMPEGTRNHNKETLLPFKRGAFHMAIKSQIPIIPIAISPFYFIDYEKTSFGQRGLKEITLL</sequence>
<keyword evidence="9" id="KW-1185">Reference proteome</keyword>